<proteinExistence type="predicted"/>
<feature type="compositionally biased region" description="Basic and acidic residues" evidence="2">
    <location>
        <begin position="622"/>
        <end position="643"/>
    </location>
</feature>
<keyword evidence="1" id="KW-0175">Coiled coil</keyword>
<evidence type="ECO:0000256" key="2">
    <source>
        <dbReference type="SAM" id="MobiDB-lite"/>
    </source>
</evidence>
<accession>A0AAX4NY82</accession>
<sequence length="777" mass="85526">MAKDALRWKALVPFEKGAGGDEAGFLRWLGKRDGRESVQARLLAEPKPNNNKKKAKRGGKQQVGSGLGALTKDEARKAVNGLFQAYTREGPARKSETGASKDILVTAVLKNLREGGYQRSMASVEAASRGKVVAPAEVVGDAIKVETHGLVSFDEDGGCRIPREALQDPAKLKALATKALKFVSLVRGTCAPFEEFSKLENDLKAATMAARVSEVKQKSLEPLESSFEEERKLLAGLHRAAASTGADAKDILGGHQANYTKAVDETLHLQLALFNTQRRLEVVQSEIQTVGMLAQLVAKAGAGVREEHAARQQQLLKTRQKIIEENEAAIQKRLPQTMQSWYLLTQTYYQHLLDKVYQKGKELDAVFEAVPEDDLSGEDRQRLQGHWKRQYDDCSKLLSTWQEDFAKRGEGEGVTYDKAADQMNAVRNAFRGWVAADLAYLRETSELKRKAGDAMTKVQIVEIDSDDSETEDEGEDEGERGAPAAVDLESFRDLDAAKAAAAGEVASKKGALERVAGAYDRSRLGLHRLALAFLVSEAYSQVVDLYCFHVADKGMESLIEVEEREKQKRVRRERERERGAAAAGGGGAGRKPAEDNMEADDVVIDEAFESFSLFSVLSEDGARKGKDKAGAAKKQEAKPKGGEARSQANGKVAKMQEKAPREKAPREKAAKRKPERKQQAQQQQQQADVQKAERRQRDAQVKARASSPKGTNGVEEKPGAADEVDEEEARRLKSVLSKRQAHLSLSVELARAELEAAQKKFEKAQLQLERFNEIISN</sequence>
<feature type="compositionally biased region" description="Basic and acidic residues" evidence="2">
    <location>
        <begin position="654"/>
        <end position="668"/>
    </location>
</feature>
<feature type="region of interest" description="Disordered" evidence="2">
    <location>
        <begin position="622"/>
        <end position="728"/>
    </location>
</feature>
<reference evidence="3 4" key="1">
    <citation type="submission" date="2024-03" db="EMBL/GenBank/DDBJ databases">
        <title>Complete genome sequence of the green alga Chloropicon roscoffensis RCC1871.</title>
        <authorList>
            <person name="Lemieux C."/>
            <person name="Pombert J.-F."/>
            <person name="Otis C."/>
            <person name="Turmel M."/>
        </authorList>
    </citation>
    <scope>NUCLEOTIDE SEQUENCE [LARGE SCALE GENOMIC DNA]</scope>
    <source>
        <strain evidence="3 4">RCC1871</strain>
    </source>
</reference>
<feature type="compositionally biased region" description="Low complexity" evidence="2">
    <location>
        <begin position="679"/>
        <end position="689"/>
    </location>
</feature>
<evidence type="ECO:0000256" key="1">
    <source>
        <dbReference type="SAM" id="Coils"/>
    </source>
</evidence>
<evidence type="ECO:0000313" key="4">
    <source>
        <dbReference type="Proteomes" id="UP001472866"/>
    </source>
</evidence>
<organism evidence="3 4">
    <name type="scientific">Chloropicon roscoffensis</name>
    <dbReference type="NCBI Taxonomy" id="1461544"/>
    <lineage>
        <taxon>Eukaryota</taxon>
        <taxon>Viridiplantae</taxon>
        <taxon>Chlorophyta</taxon>
        <taxon>Chloropicophyceae</taxon>
        <taxon>Chloropicales</taxon>
        <taxon>Chloropicaceae</taxon>
        <taxon>Chloropicon</taxon>
    </lineage>
</organism>
<dbReference type="Proteomes" id="UP001472866">
    <property type="component" value="Chromosome 01"/>
</dbReference>
<dbReference type="EMBL" id="CP151501">
    <property type="protein sequence ID" value="WZN58633.1"/>
    <property type="molecule type" value="Genomic_DNA"/>
</dbReference>
<feature type="compositionally biased region" description="Basic residues" evidence="2">
    <location>
        <begin position="50"/>
        <end position="59"/>
    </location>
</feature>
<feature type="coiled-coil region" evidence="1">
    <location>
        <begin position="747"/>
        <end position="774"/>
    </location>
</feature>
<protein>
    <submittedName>
        <fullName evidence="3">Uncharacterized protein</fullName>
    </submittedName>
</protein>
<feature type="compositionally biased region" description="Basic and acidic residues" evidence="2">
    <location>
        <begin position="690"/>
        <end position="701"/>
    </location>
</feature>
<dbReference type="AlphaFoldDB" id="A0AAX4NY82"/>
<feature type="region of interest" description="Disordered" evidence="2">
    <location>
        <begin position="41"/>
        <end position="68"/>
    </location>
</feature>
<feature type="region of interest" description="Disordered" evidence="2">
    <location>
        <begin position="562"/>
        <end position="595"/>
    </location>
</feature>
<feature type="compositionally biased region" description="Basic and acidic residues" evidence="2">
    <location>
        <begin position="562"/>
        <end position="579"/>
    </location>
</feature>
<name>A0AAX4NY82_9CHLO</name>
<feature type="compositionally biased region" description="Acidic residues" evidence="2">
    <location>
        <begin position="463"/>
        <end position="478"/>
    </location>
</feature>
<gene>
    <name evidence="3" type="ORF">HKI87_01g01570</name>
</gene>
<feature type="region of interest" description="Disordered" evidence="2">
    <location>
        <begin position="462"/>
        <end position="483"/>
    </location>
</feature>
<evidence type="ECO:0000313" key="3">
    <source>
        <dbReference type="EMBL" id="WZN58633.1"/>
    </source>
</evidence>
<keyword evidence="4" id="KW-1185">Reference proteome</keyword>